<dbReference type="PROSITE" id="PS50905">
    <property type="entry name" value="FERRITIN_LIKE"/>
    <property type="match status" value="1"/>
</dbReference>
<comment type="subcellular location">
    <subcellularLocation>
        <location evidence="1">Nucleus</location>
    </subcellularLocation>
</comment>
<evidence type="ECO:0000259" key="11">
    <source>
        <dbReference type="PROSITE" id="PS50888"/>
    </source>
</evidence>
<dbReference type="InterPro" id="IPR011598">
    <property type="entry name" value="bHLH_dom"/>
</dbReference>
<keyword evidence="7" id="KW-0010">Activator</keyword>
<dbReference type="Gene3D" id="1.20.1260.10">
    <property type="match status" value="1"/>
</dbReference>
<dbReference type="InterPro" id="IPR012347">
    <property type="entry name" value="Ferritin-like"/>
</dbReference>
<comment type="caution">
    <text evidence="13">The sequence shown here is derived from an EMBL/GenBank/DDBJ whole genome shotgun (WGS) entry which is preliminary data.</text>
</comment>
<evidence type="ECO:0000256" key="7">
    <source>
        <dbReference type="ARBA" id="ARBA00023159"/>
    </source>
</evidence>
<evidence type="ECO:0000256" key="9">
    <source>
        <dbReference type="ARBA" id="ARBA00039260"/>
    </source>
</evidence>
<feature type="domain" description="BHLH" evidence="11">
    <location>
        <begin position="70"/>
        <end position="121"/>
    </location>
</feature>
<dbReference type="InterPro" id="IPR002546">
    <property type="entry name" value="MyoD_N"/>
</dbReference>
<keyword evidence="4" id="KW-0517">Myogenesis</keyword>
<keyword evidence="5" id="KW-0221">Differentiation</keyword>
<dbReference type="InterPro" id="IPR009078">
    <property type="entry name" value="Ferritin-like_SF"/>
</dbReference>
<feature type="region of interest" description="Disordered" evidence="10">
    <location>
        <begin position="1"/>
        <end position="48"/>
    </location>
</feature>
<dbReference type="SUPFAM" id="SSF47459">
    <property type="entry name" value="HLH, helix-loop-helix DNA-binding domain"/>
    <property type="match status" value="1"/>
</dbReference>
<dbReference type="GO" id="GO:0008199">
    <property type="term" value="F:ferric iron binding"/>
    <property type="evidence" value="ECO:0007669"/>
    <property type="project" value="InterPro"/>
</dbReference>
<dbReference type="Gene3D" id="4.10.280.10">
    <property type="entry name" value="Helix-loop-helix DNA-binding domain"/>
    <property type="match status" value="1"/>
</dbReference>
<evidence type="ECO:0000256" key="2">
    <source>
        <dbReference type="ARBA" id="ARBA00011571"/>
    </source>
</evidence>
<evidence type="ECO:0000256" key="4">
    <source>
        <dbReference type="ARBA" id="ARBA00022541"/>
    </source>
</evidence>
<dbReference type="GO" id="GO:0045663">
    <property type="term" value="P:positive regulation of myoblast differentiation"/>
    <property type="evidence" value="ECO:0007669"/>
    <property type="project" value="TreeGrafter"/>
</dbReference>
<dbReference type="PANTHER" id="PTHR11534">
    <property type="entry name" value="MYOGENIC FACTOR"/>
    <property type="match status" value="1"/>
</dbReference>
<comment type="subunit">
    <text evidence="2">Efficient DNA binding requires dimerization with another bHLH protein.</text>
</comment>
<name>A0A8J7THQ4_ATRSP</name>
<protein>
    <recommendedName>
        <fullName evidence="9">Myogenic factor 5</fullName>
    </recommendedName>
</protein>
<dbReference type="GO" id="GO:0046983">
    <property type="term" value="F:protein dimerization activity"/>
    <property type="evidence" value="ECO:0007669"/>
    <property type="project" value="InterPro"/>
</dbReference>
<evidence type="ECO:0000256" key="8">
    <source>
        <dbReference type="ARBA" id="ARBA00023242"/>
    </source>
</evidence>
<evidence type="ECO:0000256" key="3">
    <source>
        <dbReference type="ARBA" id="ARBA00022473"/>
    </source>
</evidence>
<evidence type="ECO:0000256" key="5">
    <source>
        <dbReference type="ARBA" id="ARBA00022782"/>
    </source>
</evidence>
<dbReference type="GO" id="GO:0035914">
    <property type="term" value="P:skeletal muscle cell differentiation"/>
    <property type="evidence" value="ECO:0007669"/>
    <property type="project" value="TreeGrafter"/>
</dbReference>
<organism evidence="13 14">
    <name type="scientific">Atractosteus spatula</name>
    <name type="common">Alligator gar</name>
    <name type="synonym">Lepisosteus spatula</name>
    <dbReference type="NCBI Taxonomy" id="7917"/>
    <lineage>
        <taxon>Eukaryota</taxon>
        <taxon>Metazoa</taxon>
        <taxon>Chordata</taxon>
        <taxon>Craniata</taxon>
        <taxon>Vertebrata</taxon>
        <taxon>Euteleostomi</taxon>
        <taxon>Actinopterygii</taxon>
        <taxon>Neopterygii</taxon>
        <taxon>Holostei</taxon>
        <taxon>Semionotiformes</taxon>
        <taxon>Lepisosteidae</taxon>
        <taxon>Atractosteus</taxon>
    </lineage>
</organism>
<dbReference type="PROSITE" id="PS50888">
    <property type="entry name" value="BHLH"/>
    <property type="match status" value="1"/>
</dbReference>
<evidence type="ECO:0000313" key="14">
    <source>
        <dbReference type="Proteomes" id="UP000736164"/>
    </source>
</evidence>
<dbReference type="SUPFAM" id="SSF47240">
    <property type="entry name" value="Ferritin-like"/>
    <property type="match status" value="1"/>
</dbReference>
<gene>
    <name evidence="13" type="primary">Myf6</name>
    <name evidence="13" type="ORF">GTO95_0000847</name>
</gene>
<feature type="domain" description="Ferritin-like diiron" evidence="12">
    <location>
        <begin position="105"/>
        <end position="255"/>
    </location>
</feature>
<dbReference type="AlphaFoldDB" id="A0A8J7THQ4"/>
<dbReference type="Pfam" id="PF00210">
    <property type="entry name" value="Ferritin"/>
    <property type="match status" value="1"/>
</dbReference>
<evidence type="ECO:0000256" key="1">
    <source>
        <dbReference type="ARBA" id="ARBA00004123"/>
    </source>
</evidence>
<dbReference type="GO" id="GO:0000981">
    <property type="term" value="F:DNA-binding transcription factor activity, RNA polymerase II-specific"/>
    <property type="evidence" value="ECO:0007669"/>
    <property type="project" value="TreeGrafter"/>
</dbReference>
<dbReference type="InterPro" id="IPR039704">
    <property type="entry name" value="Myogenic_factor"/>
</dbReference>
<feature type="non-terminal residue" evidence="13">
    <location>
        <position position="1"/>
    </location>
</feature>
<dbReference type="InterPro" id="IPR009040">
    <property type="entry name" value="Ferritin-like_diiron"/>
</dbReference>
<dbReference type="GO" id="GO:0000978">
    <property type="term" value="F:RNA polymerase II cis-regulatory region sequence-specific DNA binding"/>
    <property type="evidence" value="ECO:0007669"/>
    <property type="project" value="TreeGrafter"/>
</dbReference>
<dbReference type="EMBL" id="JAAWVO010068730">
    <property type="protein sequence ID" value="MBN3324022.1"/>
    <property type="molecule type" value="Genomic_DNA"/>
</dbReference>
<proteinExistence type="predicted"/>
<evidence type="ECO:0000259" key="12">
    <source>
        <dbReference type="PROSITE" id="PS50905"/>
    </source>
</evidence>
<dbReference type="Pfam" id="PF00010">
    <property type="entry name" value="HLH"/>
    <property type="match status" value="1"/>
</dbReference>
<reference evidence="13" key="1">
    <citation type="journal article" date="2021" name="Cell">
        <title>Tracing the genetic footprints of vertebrate landing in non-teleost ray-finned fishes.</title>
        <authorList>
            <person name="Bi X."/>
            <person name="Wang K."/>
            <person name="Yang L."/>
            <person name="Pan H."/>
            <person name="Jiang H."/>
            <person name="Wei Q."/>
            <person name="Fang M."/>
            <person name="Yu H."/>
            <person name="Zhu C."/>
            <person name="Cai Y."/>
            <person name="He Y."/>
            <person name="Gan X."/>
            <person name="Zeng H."/>
            <person name="Yu D."/>
            <person name="Zhu Y."/>
            <person name="Jiang H."/>
            <person name="Qiu Q."/>
            <person name="Yang H."/>
            <person name="Zhang Y.E."/>
            <person name="Wang W."/>
            <person name="Zhu M."/>
            <person name="He S."/>
            <person name="Zhang G."/>
        </authorList>
    </citation>
    <scope>NUCLEOTIDE SEQUENCE</scope>
    <source>
        <strain evidence="13">Allg_001</strain>
    </source>
</reference>
<dbReference type="InterPro" id="IPR036638">
    <property type="entry name" value="HLH_DNA-bd_sf"/>
</dbReference>
<keyword evidence="8" id="KW-0539">Nucleus</keyword>
<dbReference type="Proteomes" id="UP000736164">
    <property type="component" value="Unassembled WGS sequence"/>
</dbReference>
<dbReference type="SMART" id="SM00520">
    <property type="entry name" value="BASIC"/>
    <property type="match status" value="1"/>
</dbReference>
<keyword evidence="6" id="KW-0238">DNA-binding</keyword>
<dbReference type="SMART" id="SM00353">
    <property type="entry name" value="HLH"/>
    <property type="match status" value="1"/>
</dbReference>
<sequence length="277" mass="31382">MQHPHFVCTDERHVATSKDSGDDEAEPQVGSRTNSPTEEHIGPSPRPGLSERQCVVWACEVYRRRPSQTDRRRAATLRERKRLKRVNEAFEALKQKTVPNPRRRLSKVEILRHAIQHIMRLQSLLGAAREQGAAKLFEQDDIALPRIAAFFHQEAEKEQKEAESLLEYLRERGGQYCNKDIQKPGCEAVGSVLQALELMLAQWKEVARILTELCQQSKQSGDPHTASVVKKRFVTPAIGKIEVVGALLTNARRVGCKDETGFGEYLIDQLQKELTNV</sequence>
<evidence type="ECO:0000256" key="6">
    <source>
        <dbReference type="ARBA" id="ARBA00023125"/>
    </source>
</evidence>
<keyword evidence="14" id="KW-1185">Reference proteome</keyword>
<dbReference type="PANTHER" id="PTHR11534:SF3">
    <property type="entry name" value="MYOGENIC FACTOR 5"/>
    <property type="match status" value="1"/>
</dbReference>
<keyword evidence="3" id="KW-0217">Developmental protein</keyword>
<evidence type="ECO:0000313" key="13">
    <source>
        <dbReference type="EMBL" id="MBN3324022.1"/>
    </source>
</evidence>
<accession>A0A8J7THQ4</accession>
<feature type="non-terminal residue" evidence="13">
    <location>
        <position position="277"/>
    </location>
</feature>
<dbReference type="InterPro" id="IPR008331">
    <property type="entry name" value="Ferritin_DPS_dom"/>
</dbReference>
<dbReference type="GO" id="GO:0005634">
    <property type="term" value="C:nucleus"/>
    <property type="evidence" value="ECO:0007669"/>
    <property type="project" value="UniProtKB-SubCell"/>
</dbReference>
<evidence type="ECO:0000256" key="10">
    <source>
        <dbReference type="SAM" id="MobiDB-lite"/>
    </source>
</evidence>
<dbReference type="GO" id="GO:0048743">
    <property type="term" value="P:positive regulation of skeletal muscle fiber development"/>
    <property type="evidence" value="ECO:0007669"/>
    <property type="project" value="TreeGrafter"/>
</dbReference>
<feature type="compositionally biased region" description="Basic and acidic residues" evidence="10">
    <location>
        <begin position="8"/>
        <end position="20"/>
    </location>
</feature>
<dbReference type="FunFam" id="4.10.280.10:FF:000005">
    <property type="entry name" value="Myogenic factor"/>
    <property type="match status" value="1"/>
</dbReference>